<proteinExistence type="predicted"/>
<gene>
    <name evidence="2" type="ORF">IF129_00325</name>
</gene>
<dbReference type="EMBL" id="JACXYU010000001">
    <property type="protein sequence ID" value="MBD3930018.1"/>
    <property type="molecule type" value="Genomic_DNA"/>
</dbReference>
<evidence type="ECO:0000313" key="3">
    <source>
        <dbReference type="Proteomes" id="UP000632289"/>
    </source>
</evidence>
<organism evidence="2 3">
    <name type="scientific">Streptomyces chumphonensis</name>
    <dbReference type="NCBI Taxonomy" id="1214925"/>
    <lineage>
        <taxon>Bacteria</taxon>
        <taxon>Bacillati</taxon>
        <taxon>Actinomycetota</taxon>
        <taxon>Actinomycetes</taxon>
        <taxon>Kitasatosporales</taxon>
        <taxon>Streptomycetaceae</taxon>
        <taxon>Streptomyces</taxon>
    </lineage>
</organism>
<keyword evidence="3" id="KW-1185">Reference proteome</keyword>
<protein>
    <submittedName>
        <fullName evidence="2">Asp23/Gls24 family envelope stress response protein</fullName>
    </submittedName>
</protein>
<sequence length="159" mass="16436">MALEPVPAAERGATRIADKVIAKIAVQAAHEALRGPDDTAGTGRPVPAAPDGGAPEAHVPPGGPAAAPAELPAPGSRARDASVSSRSRSRRAGEPDTARLRVSVELGYPSDIGAQCRAVRRRVVVRVRELAGFAVREVAVDVERLNTPHLGGDRAGRVQ</sequence>
<dbReference type="RefSeq" id="WP_191207337.1">
    <property type="nucleotide sequence ID" value="NZ_JACXYU010000001.1"/>
</dbReference>
<feature type="compositionally biased region" description="Low complexity" evidence="1">
    <location>
        <begin position="52"/>
        <end position="86"/>
    </location>
</feature>
<dbReference type="AlphaFoldDB" id="A0A927EV98"/>
<evidence type="ECO:0000256" key="1">
    <source>
        <dbReference type="SAM" id="MobiDB-lite"/>
    </source>
</evidence>
<accession>A0A927EV98</accession>
<dbReference type="Proteomes" id="UP000632289">
    <property type="component" value="Unassembled WGS sequence"/>
</dbReference>
<comment type="caution">
    <text evidence="2">The sequence shown here is derived from an EMBL/GenBank/DDBJ whole genome shotgun (WGS) entry which is preliminary data.</text>
</comment>
<name>A0A927EV98_9ACTN</name>
<evidence type="ECO:0000313" key="2">
    <source>
        <dbReference type="EMBL" id="MBD3930018.1"/>
    </source>
</evidence>
<feature type="region of interest" description="Disordered" evidence="1">
    <location>
        <begin position="31"/>
        <end position="100"/>
    </location>
</feature>
<reference evidence="2" key="1">
    <citation type="submission" date="2020-09" db="EMBL/GenBank/DDBJ databases">
        <title>Secondary metabolite and genome analysis of marine Streptomyces chumphonensis KK1-2T.</title>
        <authorList>
            <person name="Phongsopitanun W."/>
            <person name="Kanchanasin P."/>
            <person name="Pittayakhajonwut P."/>
            <person name="Suwanborirux K."/>
            <person name="Tanasupawat S."/>
        </authorList>
    </citation>
    <scope>NUCLEOTIDE SEQUENCE</scope>
    <source>
        <strain evidence="2">KK1-2</strain>
    </source>
</reference>